<accession>A0AAU8CZ91</accession>
<reference evidence="3" key="1">
    <citation type="submission" date="2024-06" db="EMBL/GenBank/DDBJ databases">
        <title>Mesorhizobium karijinii sp. nov., a symbiont of the iconic Swainsona formosa from arid Australia.</title>
        <authorList>
            <person name="Hill Y.J."/>
            <person name="Watkin E.L.J."/>
            <person name="O'Hara G.W."/>
            <person name="Terpolilli J."/>
            <person name="Tye M.L."/>
            <person name="Kohlmeier M.G."/>
        </authorList>
    </citation>
    <scope>NUCLEOTIDE SEQUENCE</scope>
    <source>
        <strain evidence="3">WSM2240</strain>
        <plasmid evidence="3">pMk2240A</plasmid>
    </source>
</reference>
<organism evidence="3">
    <name type="scientific">Mesorhizobium sp. WSM2240</name>
    <dbReference type="NCBI Taxonomy" id="3228851"/>
    <lineage>
        <taxon>Bacteria</taxon>
        <taxon>Pseudomonadati</taxon>
        <taxon>Pseudomonadota</taxon>
        <taxon>Alphaproteobacteria</taxon>
        <taxon>Hyphomicrobiales</taxon>
        <taxon>Phyllobacteriaceae</taxon>
        <taxon>Mesorhizobium</taxon>
    </lineage>
</organism>
<dbReference type="GO" id="GO:0016757">
    <property type="term" value="F:glycosyltransferase activity"/>
    <property type="evidence" value="ECO:0007669"/>
    <property type="project" value="UniProtKB-KW"/>
</dbReference>
<keyword evidence="3" id="KW-0328">Glycosyltransferase</keyword>
<geneLocation type="plasmid" evidence="3">
    <name>pMk2240A</name>
</geneLocation>
<protein>
    <submittedName>
        <fullName evidence="3">Glycosyltransferase</fullName>
        <ecNumber evidence="3">2.4.-.-</ecNumber>
    </submittedName>
</protein>
<dbReference type="Gene3D" id="3.40.50.2000">
    <property type="entry name" value="Glycogen Phosphorylase B"/>
    <property type="match status" value="2"/>
</dbReference>
<evidence type="ECO:0000313" key="3">
    <source>
        <dbReference type="EMBL" id="XCG52163.1"/>
    </source>
</evidence>
<dbReference type="AlphaFoldDB" id="A0AAU8CZ91"/>
<dbReference type="EMBL" id="CP159256">
    <property type="protein sequence ID" value="XCG52163.1"/>
    <property type="molecule type" value="Genomic_DNA"/>
</dbReference>
<feature type="domain" description="Glycosyl transferase family 1" evidence="1">
    <location>
        <begin position="224"/>
        <end position="378"/>
    </location>
</feature>
<dbReference type="InterPro" id="IPR028098">
    <property type="entry name" value="Glyco_trans_4-like_N"/>
</dbReference>
<keyword evidence="3" id="KW-0808">Transferase</keyword>
<dbReference type="SUPFAM" id="SSF53756">
    <property type="entry name" value="UDP-Glycosyltransferase/glycogen phosphorylase"/>
    <property type="match status" value="1"/>
</dbReference>
<gene>
    <name evidence="3" type="ORF">ABVK50_32225</name>
</gene>
<proteinExistence type="predicted"/>
<dbReference type="PANTHER" id="PTHR45947">
    <property type="entry name" value="SULFOQUINOVOSYL TRANSFERASE SQD2"/>
    <property type="match status" value="1"/>
</dbReference>
<dbReference type="EC" id="2.4.-.-" evidence="3"/>
<sequence>MRHERIDARPTIFSTKLPEIAAGREAAIAVVHDWCPTFRGGERVLAQICKQFPKAEIFTLFDFLPAEIKEQYFKDVEFHASAANRIPMVQKFYRSLFFFCPFLIEQFDVTGYDAVISSSAAFSRGVITRPDQPHLCYVHSPVRYAWDEQFSYLQQGRLGFGPKGMLYRYMLHRLRTWDTRTAHGPDLMLANSNYVRSRIQHIYGRDARVVYPPVALDELPCVEDKDDYYVSASFLAPYKRTDLVIQAFNEMPSRRLIVVGEGQQSANLRALAGPNVTFSGFLPRKEYVDMLARAKAMVFAGCEDFGIALAEAQACGTPLIAFGRGGAADIVQRLGSSASPTGVLFKAQTVDHIKEAVDRFEESGEMITPRACAQNARRFSEENFDRAILESFEEVQALHAVT</sequence>
<dbReference type="InterPro" id="IPR050194">
    <property type="entry name" value="Glycosyltransferase_grp1"/>
</dbReference>
<dbReference type="PANTHER" id="PTHR45947:SF3">
    <property type="entry name" value="SULFOQUINOVOSYL TRANSFERASE SQD2"/>
    <property type="match status" value="1"/>
</dbReference>
<dbReference type="RefSeq" id="WP_353646370.1">
    <property type="nucleotide sequence ID" value="NZ_CP159256.1"/>
</dbReference>
<dbReference type="Pfam" id="PF13439">
    <property type="entry name" value="Glyco_transf_4"/>
    <property type="match status" value="1"/>
</dbReference>
<feature type="domain" description="Glycosyltransferase subfamily 4-like N-terminal" evidence="2">
    <location>
        <begin position="39"/>
        <end position="217"/>
    </location>
</feature>
<evidence type="ECO:0000259" key="2">
    <source>
        <dbReference type="Pfam" id="PF13439"/>
    </source>
</evidence>
<evidence type="ECO:0000259" key="1">
    <source>
        <dbReference type="Pfam" id="PF00534"/>
    </source>
</evidence>
<dbReference type="Pfam" id="PF00534">
    <property type="entry name" value="Glycos_transf_1"/>
    <property type="match status" value="1"/>
</dbReference>
<dbReference type="InterPro" id="IPR001296">
    <property type="entry name" value="Glyco_trans_1"/>
</dbReference>
<keyword evidence="3" id="KW-0614">Plasmid</keyword>
<name>A0AAU8CZ91_9HYPH</name>